<evidence type="ECO:0000313" key="2">
    <source>
        <dbReference type="Proteomes" id="UP001432000"/>
    </source>
</evidence>
<name>A0ABZ2PKW5_9NOCA</name>
<evidence type="ECO:0000313" key="1">
    <source>
        <dbReference type="EMBL" id="WXG69760.1"/>
    </source>
</evidence>
<proteinExistence type="predicted"/>
<dbReference type="EMBL" id="CP147846">
    <property type="protein sequence ID" value="WXG69760.1"/>
    <property type="molecule type" value="Genomic_DNA"/>
</dbReference>
<organism evidence="1 2">
    <name type="scientific">Rhodococcus sovatensis</name>
    <dbReference type="NCBI Taxonomy" id="1805840"/>
    <lineage>
        <taxon>Bacteria</taxon>
        <taxon>Bacillati</taxon>
        <taxon>Actinomycetota</taxon>
        <taxon>Actinomycetes</taxon>
        <taxon>Mycobacteriales</taxon>
        <taxon>Nocardiaceae</taxon>
        <taxon>Rhodococcus</taxon>
    </lineage>
</organism>
<keyword evidence="2" id="KW-1185">Reference proteome</keyword>
<accession>A0ABZ2PKW5</accession>
<dbReference type="Proteomes" id="UP001432000">
    <property type="component" value="Chromosome"/>
</dbReference>
<sequence length="366" mass="40840">MSEHLEIGTDRERVEQRVRRWCERARLDGRRPLLSDAAAIAVAAGRLDEPTRTALALRRRAGKTLPSVGGFSALRVLEDERRRWLAKDTKNKPGSALVYRLRAAELGKRLDHLRTTMVMSTSHYATGVRAVRRDRRDGLHLDLDQRDALFDALLHTPVPKQEFGTAIERTGLSLLNSAAGRVSDIAKNTLFEEIGDRAATVMAGFADRQDETFTDRYETMLFLAGSSFDQVHASPAWRSEHFLVQRTQLDLTDELTQVAVDVNSLREIDDELDGVAAMMFDDATRAQVASRRAALDTVWTQLIERVAAVVRVAELVTRAEGDLRTLDVMEKAHSLDGRIDALVARAGHRELSADNTHFVGDQLGHS</sequence>
<dbReference type="RefSeq" id="WP_338890732.1">
    <property type="nucleotide sequence ID" value="NZ_CP147846.1"/>
</dbReference>
<reference evidence="1 2" key="1">
    <citation type="submission" date="2024-03" db="EMBL/GenBank/DDBJ databases">
        <title>Natural products discovery in diverse microorganisms through a two-stage MS feature dereplication strategy.</title>
        <authorList>
            <person name="Zhang R."/>
        </authorList>
    </citation>
    <scope>NUCLEOTIDE SEQUENCE [LARGE SCALE GENOMIC DNA]</scope>
    <source>
        <strain evidence="1 2">18930</strain>
    </source>
</reference>
<gene>
    <name evidence="1" type="ORF">WDS16_04180</name>
</gene>
<protein>
    <submittedName>
        <fullName evidence="1">Uncharacterized protein</fullName>
    </submittedName>
</protein>